<keyword evidence="9" id="KW-1185">Reference proteome</keyword>
<evidence type="ECO:0000259" key="7">
    <source>
        <dbReference type="PROSITE" id="PS50928"/>
    </source>
</evidence>
<dbReference type="Gene3D" id="1.10.3720.10">
    <property type="entry name" value="MetI-like"/>
    <property type="match status" value="1"/>
</dbReference>
<evidence type="ECO:0000256" key="5">
    <source>
        <dbReference type="ARBA" id="ARBA00023136"/>
    </source>
</evidence>
<protein>
    <submittedName>
        <fullName evidence="8">Tungstate transport system permease protein</fullName>
    </submittedName>
</protein>
<dbReference type="InterPro" id="IPR000515">
    <property type="entry name" value="MetI-like"/>
</dbReference>
<dbReference type="PANTHER" id="PTHR43632">
    <property type="entry name" value="PERMEASE COMPONENT OF TUNGSTATE ABC TRANSPORTER"/>
    <property type="match status" value="1"/>
</dbReference>
<feature type="transmembrane region" description="Helical" evidence="6">
    <location>
        <begin position="82"/>
        <end position="105"/>
    </location>
</feature>
<dbReference type="Proteomes" id="UP001519343">
    <property type="component" value="Unassembled WGS sequence"/>
</dbReference>
<comment type="similarity">
    <text evidence="6">Belongs to the binding-protein-dependent transport system permease family.</text>
</comment>
<dbReference type="InterPro" id="IPR049783">
    <property type="entry name" value="ABC_perm_TupB-like"/>
</dbReference>
<comment type="subcellular location">
    <subcellularLocation>
        <location evidence="6">Cell membrane</location>
        <topology evidence="6">Multi-pass membrane protein</topology>
    </subcellularLocation>
    <subcellularLocation>
        <location evidence="1">Membrane</location>
        <topology evidence="1">Multi-pass membrane protein</topology>
    </subcellularLocation>
</comment>
<dbReference type="EMBL" id="JAGGKT010000007">
    <property type="protein sequence ID" value="MBP1932726.1"/>
    <property type="molecule type" value="Genomic_DNA"/>
</dbReference>
<feature type="transmembrane region" description="Helical" evidence="6">
    <location>
        <begin position="50"/>
        <end position="70"/>
    </location>
</feature>
<evidence type="ECO:0000313" key="9">
    <source>
        <dbReference type="Proteomes" id="UP001519343"/>
    </source>
</evidence>
<accession>A0ABS4GR29</accession>
<evidence type="ECO:0000313" key="8">
    <source>
        <dbReference type="EMBL" id="MBP1932726.1"/>
    </source>
</evidence>
<keyword evidence="3 6" id="KW-0812">Transmembrane</keyword>
<dbReference type="Pfam" id="PF00528">
    <property type="entry name" value="BPD_transp_1"/>
    <property type="match status" value="1"/>
</dbReference>
<sequence length="223" mass="24008">MPFSQDVISVILLSLQVSTVAIVIGVLIGIPFGSFLGLYAFPGKRLLTVVIYTLMGLPPVLIGVIVYLLLSKHGPLGSLQWLFTPQAMMVAQSILVTPIIIGLSMSAVQAKEQTYLETIRSLGATPAQTIWTIIKESRKGIWAGVATAYGRAISEVGAVMLVGGNIEGHTRVMTTAIILETRMGNFDAALQLGAVLLIISFILNNLLVMGILADFRSRRRKES</sequence>
<dbReference type="InterPro" id="IPR035906">
    <property type="entry name" value="MetI-like_sf"/>
</dbReference>
<name>A0ABS4GR29_9BACL</name>
<evidence type="ECO:0000256" key="4">
    <source>
        <dbReference type="ARBA" id="ARBA00022989"/>
    </source>
</evidence>
<dbReference type="PANTHER" id="PTHR43632:SF1">
    <property type="entry name" value="PERMEASE COMPONENT OF TUNGSTATE ABC TRANSPORTER"/>
    <property type="match status" value="1"/>
</dbReference>
<dbReference type="CDD" id="cd06261">
    <property type="entry name" value="TM_PBP2"/>
    <property type="match status" value="1"/>
</dbReference>
<dbReference type="PROSITE" id="PS50928">
    <property type="entry name" value="ABC_TM1"/>
    <property type="match status" value="1"/>
</dbReference>
<organism evidence="8 9">
    <name type="scientific">Ammoniphilus resinae</name>
    <dbReference type="NCBI Taxonomy" id="861532"/>
    <lineage>
        <taxon>Bacteria</taxon>
        <taxon>Bacillati</taxon>
        <taxon>Bacillota</taxon>
        <taxon>Bacilli</taxon>
        <taxon>Bacillales</taxon>
        <taxon>Paenibacillaceae</taxon>
        <taxon>Aneurinibacillus group</taxon>
        <taxon>Ammoniphilus</taxon>
    </lineage>
</organism>
<comment type="caution">
    <text evidence="8">The sequence shown here is derived from an EMBL/GenBank/DDBJ whole genome shotgun (WGS) entry which is preliminary data.</text>
</comment>
<proteinExistence type="inferred from homology"/>
<evidence type="ECO:0000256" key="2">
    <source>
        <dbReference type="ARBA" id="ARBA00022448"/>
    </source>
</evidence>
<keyword evidence="4 6" id="KW-1133">Transmembrane helix</keyword>
<feature type="domain" description="ABC transmembrane type-1" evidence="7">
    <location>
        <begin position="11"/>
        <end position="207"/>
    </location>
</feature>
<feature type="transmembrane region" description="Helical" evidence="6">
    <location>
        <begin position="189"/>
        <end position="213"/>
    </location>
</feature>
<dbReference type="SUPFAM" id="SSF161098">
    <property type="entry name" value="MetI-like"/>
    <property type="match status" value="1"/>
</dbReference>
<keyword evidence="2 6" id="KW-0813">Transport</keyword>
<reference evidence="8 9" key="1">
    <citation type="submission" date="2021-03" db="EMBL/GenBank/DDBJ databases">
        <title>Genomic Encyclopedia of Type Strains, Phase IV (KMG-IV): sequencing the most valuable type-strain genomes for metagenomic binning, comparative biology and taxonomic classification.</title>
        <authorList>
            <person name="Goeker M."/>
        </authorList>
    </citation>
    <scope>NUCLEOTIDE SEQUENCE [LARGE SCALE GENOMIC DNA]</scope>
    <source>
        <strain evidence="8 9">DSM 24738</strain>
    </source>
</reference>
<gene>
    <name evidence="8" type="ORF">J2Z37_002734</name>
</gene>
<dbReference type="NCBIfam" id="NF038017">
    <property type="entry name" value="ABC_perm1"/>
    <property type="match status" value="1"/>
</dbReference>
<evidence type="ECO:0000256" key="1">
    <source>
        <dbReference type="ARBA" id="ARBA00004141"/>
    </source>
</evidence>
<evidence type="ECO:0000256" key="3">
    <source>
        <dbReference type="ARBA" id="ARBA00022692"/>
    </source>
</evidence>
<dbReference type="RefSeq" id="WP_209810754.1">
    <property type="nucleotide sequence ID" value="NZ_JAGGKT010000007.1"/>
</dbReference>
<keyword evidence="5 6" id="KW-0472">Membrane</keyword>
<evidence type="ECO:0000256" key="6">
    <source>
        <dbReference type="RuleBase" id="RU363032"/>
    </source>
</evidence>